<sequence>MDFSNQLEVYYYGNNSSSYQGEMAQTFWDTGSGYSEEKSSFYSVFKRLAVFPYKNEGQGLQSVRVDFSASDEEIGIARIQVRSGMFATYTISGADLARSALWQNCSLQVEDDHVWITPTSGDPYLVLDQNNAPDFMARLQSDRWCKIGLLALFIVSLFLLAGLEIWLKPEKSDRVYKLFSWLSIAIVIAVFVMSLFSITYGHPDEDETRGSVDYYLTHWGLPDFDDISLQNAYSNYGTIRLAERSFYYILAGKFGWIGKNIFHISAYYRMFNVLLLVLLVAWILIKGRKDKWMFAFLFATPQLWYLFSYATSDAWDIFIGFFVVTEAIREDGLIAGVWKEGFSWRQFGGMFLYAFLCAQTLMGKKNYLIILLFAFVVLLFKLWDAENKKQLFLKYMMILGMVFGFYAIRAGIDLWRYPEGKGYLYRAEHLKHQSQEIVEMQSLKQQGYTYLQTLTAIDDGLFPTMFNSFVGRYGWMSLYSANIYVYIMLVLYIVNIVSTWRACKERKHIVAIVVTISFLCVGTVYQMWTQDYQAQGRYMLPCILGEVYLLSDSQVWEKKTYTVSQTLIVGAGMLSFVVWGIIPLCLELVH</sequence>
<feature type="transmembrane region" description="Helical" evidence="1">
    <location>
        <begin position="473"/>
        <end position="497"/>
    </location>
</feature>
<dbReference type="Proteomes" id="UP000643810">
    <property type="component" value="Unassembled WGS sequence"/>
</dbReference>
<evidence type="ECO:0000313" key="3">
    <source>
        <dbReference type="Proteomes" id="UP000643810"/>
    </source>
</evidence>
<feature type="transmembrane region" description="Helical" evidence="1">
    <location>
        <begin position="147"/>
        <end position="167"/>
    </location>
</feature>
<organism evidence="2 3">
    <name type="scientific">Roseburia lenta</name>
    <dbReference type="NCBI Taxonomy" id="2763061"/>
    <lineage>
        <taxon>Bacteria</taxon>
        <taxon>Bacillati</taxon>
        <taxon>Bacillota</taxon>
        <taxon>Clostridia</taxon>
        <taxon>Lachnospirales</taxon>
        <taxon>Lachnospiraceae</taxon>
        <taxon>Roseburia</taxon>
    </lineage>
</organism>
<gene>
    <name evidence="2" type="ORF">H8R94_08725</name>
</gene>
<feature type="transmembrane region" description="Helical" evidence="1">
    <location>
        <begin position="567"/>
        <end position="589"/>
    </location>
</feature>
<evidence type="ECO:0000256" key="1">
    <source>
        <dbReference type="SAM" id="Phobius"/>
    </source>
</evidence>
<comment type="caution">
    <text evidence="2">The sequence shown here is derived from an EMBL/GenBank/DDBJ whole genome shotgun (WGS) entry which is preliminary data.</text>
</comment>
<keyword evidence="1" id="KW-1133">Transmembrane helix</keyword>
<dbReference type="RefSeq" id="WP_186854429.1">
    <property type="nucleotide sequence ID" value="NZ_JACOPG010000003.1"/>
</dbReference>
<accession>A0ABR7GGV7</accession>
<protein>
    <submittedName>
        <fullName evidence="2">DUF2142 domain-containing protein</fullName>
    </submittedName>
</protein>
<reference evidence="2 3" key="1">
    <citation type="submission" date="2020-08" db="EMBL/GenBank/DDBJ databases">
        <title>Genome public.</title>
        <authorList>
            <person name="Liu C."/>
            <person name="Sun Q."/>
        </authorList>
    </citation>
    <scope>NUCLEOTIDE SEQUENCE [LARGE SCALE GENOMIC DNA]</scope>
    <source>
        <strain evidence="2 3">NSJ-9</strain>
    </source>
</reference>
<evidence type="ECO:0000313" key="2">
    <source>
        <dbReference type="EMBL" id="MBC5686679.1"/>
    </source>
</evidence>
<feature type="transmembrane region" description="Helical" evidence="1">
    <location>
        <begin position="509"/>
        <end position="528"/>
    </location>
</feature>
<proteinExistence type="predicted"/>
<feature type="transmembrane region" description="Helical" evidence="1">
    <location>
        <begin position="395"/>
        <end position="412"/>
    </location>
</feature>
<dbReference type="EMBL" id="JACOPG010000003">
    <property type="protein sequence ID" value="MBC5686679.1"/>
    <property type="molecule type" value="Genomic_DNA"/>
</dbReference>
<feature type="transmembrane region" description="Helical" evidence="1">
    <location>
        <begin position="179"/>
        <end position="200"/>
    </location>
</feature>
<name>A0ABR7GGV7_9FIRM</name>
<feature type="transmembrane region" description="Helical" evidence="1">
    <location>
        <begin position="266"/>
        <end position="285"/>
    </location>
</feature>
<keyword evidence="3" id="KW-1185">Reference proteome</keyword>
<keyword evidence="1" id="KW-0812">Transmembrane</keyword>
<feature type="transmembrane region" description="Helical" evidence="1">
    <location>
        <begin position="292"/>
        <end position="311"/>
    </location>
</feature>
<keyword evidence="1" id="KW-0472">Membrane</keyword>
<feature type="transmembrane region" description="Helical" evidence="1">
    <location>
        <begin position="367"/>
        <end position="383"/>
    </location>
</feature>